<evidence type="ECO:0000256" key="2">
    <source>
        <dbReference type="ARBA" id="ARBA00022448"/>
    </source>
</evidence>
<dbReference type="PANTHER" id="PTHR11616">
    <property type="entry name" value="SODIUM/CHLORIDE DEPENDENT TRANSPORTER"/>
    <property type="match status" value="1"/>
</dbReference>
<feature type="transmembrane region" description="Helical" evidence="9">
    <location>
        <begin position="588"/>
        <end position="612"/>
    </location>
</feature>
<feature type="transmembrane region" description="Helical" evidence="9">
    <location>
        <begin position="110"/>
        <end position="131"/>
    </location>
</feature>
<keyword evidence="6" id="KW-0479">Metal-binding</keyword>
<feature type="binding site" evidence="6">
    <location>
        <position position="315"/>
    </location>
    <ligand>
        <name>Na(+)</name>
        <dbReference type="ChEBI" id="CHEBI:29101"/>
        <label>1</label>
    </ligand>
</feature>
<feature type="compositionally biased region" description="Basic and acidic residues" evidence="8">
    <location>
        <begin position="777"/>
        <end position="789"/>
    </location>
</feature>
<name>A0A833YHR9_9CHIR</name>
<sequence length="789" mass="88585">MDNLEETQMEETPATRSPSLRLTAKEILASKTQSSFAQTKRTKTLLIQLTFTIGIGNLWRFPYLCHQNGGGDFILIYLFMLLLFGIPLLYMEMIVGQWLHTDNTQLWKQLVPWLGGIGYANILVCILVSLYHSAIVSWSFAYLGYSFHYPLPWTACPRMMNMSLNATRLSCLNTVSHQYFWYHITLEVSDHMEEGVQALVPQLTLDIFTIWLILFIFMSIGINISLPILIFSILFPYVLIFCMLIRGLFLEGAAASLGRMMTTELSDWASLDMWRQAGGHVLYSLGLGTGIVINIFCKAGGRNFIQVACLVALANLLTSLLTTSLIFIALGFWTANSGEACVEETVIKLVNLIDRGMLPQDVRPPAQILLLNPLDYLQWVENLPEHLKYQVVRLAPSCSIKALEEKFMQGPGLVFAAFSQAISLLPSASLWAMLFFLVLIIMGLSTLMKILEGIAFPLQNSTFRQQRLLLSGTVDSHSSENPALPTPGHHHQRLAGAPDQALCTDLSVAKPASSLAVMCFGGFVGSLVFTSHAGSYIVSLFDEHVVPLALIIIVAFQNVTLAWVYGANRFREEMYGDLGHLMWSFFVFLWRFVTLLGLLSLFIMCLMSLYWSNPPHYIAWNSSLSQEMRQPYLPSTLHWVTVLSILTCLPIPVHPLRQWWYLQEKVAKDPFEKMQSKKLNLPPSPPSQWPKRHAEKATFKFQDGKYESSTPVFNLPSARASKLDSLWQFSLPWSRHSKTSSAFSLPQASSLTSIFPQRSASMPTSNPNSTVIFNSERSGDAKGETESLP</sequence>
<dbReference type="NCBIfam" id="NF037979">
    <property type="entry name" value="Na_transp"/>
    <property type="match status" value="1"/>
</dbReference>
<evidence type="ECO:0000256" key="5">
    <source>
        <dbReference type="ARBA" id="ARBA00023136"/>
    </source>
</evidence>
<feature type="transmembrane region" description="Helical" evidence="9">
    <location>
        <begin position="237"/>
        <end position="257"/>
    </location>
</feature>
<evidence type="ECO:0000313" key="11">
    <source>
        <dbReference type="Proteomes" id="UP000664940"/>
    </source>
</evidence>
<feature type="transmembrane region" description="Helical" evidence="9">
    <location>
        <begin position="428"/>
        <end position="451"/>
    </location>
</feature>
<keyword evidence="2 7" id="KW-0813">Transport</keyword>
<keyword evidence="5 9" id="KW-0472">Membrane</keyword>
<reference evidence="10 11" key="1">
    <citation type="journal article" date="2020" name="Nature">
        <title>Six reference-quality genomes reveal evolution of bat adaptations.</title>
        <authorList>
            <person name="Jebb D."/>
            <person name="Huang Z."/>
            <person name="Pippel M."/>
            <person name="Hughes G.M."/>
            <person name="Lavrichenko K."/>
            <person name="Devanna P."/>
            <person name="Winkler S."/>
            <person name="Jermiin L.S."/>
            <person name="Skirmuntt E.C."/>
            <person name="Katzourakis A."/>
            <person name="Burkitt-Gray L."/>
            <person name="Ray D.A."/>
            <person name="Sullivan K.A.M."/>
            <person name="Roscito J.G."/>
            <person name="Kirilenko B.M."/>
            <person name="Davalos L.M."/>
            <person name="Corthals A.P."/>
            <person name="Power M.L."/>
            <person name="Jones G."/>
            <person name="Ransome R.D."/>
            <person name="Dechmann D.K.N."/>
            <person name="Locatelli A.G."/>
            <person name="Puechmaille S.J."/>
            <person name="Fedrigo O."/>
            <person name="Jarvis E.D."/>
            <person name="Hiller M."/>
            <person name="Vernes S.C."/>
            <person name="Myers E.W."/>
            <person name="Teeling E.C."/>
        </authorList>
    </citation>
    <scope>NUCLEOTIDE SEQUENCE [LARGE SCALE GENOMIC DNA]</scope>
    <source>
        <strain evidence="10">Bat1K_MPI-CBG_1</strain>
    </source>
</reference>
<evidence type="ECO:0000256" key="1">
    <source>
        <dbReference type="ARBA" id="ARBA00004141"/>
    </source>
</evidence>
<keyword evidence="3 7" id="KW-0812">Transmembrane</keyword>
<dbReference type="Proteomes" id="UP000664940">
    <property type="component" value="Unassembled WGS sequence"/>
</dbReference>
<evidence type="ECO:0000256" key="9">
    <source>
        <dbReference type="SAM" id="Phobius"/>
    </source>
</evidence>
<evidence type="ECO:0000256" key="3">
    <source>
        <dbReference type="ARBA" id="ARBA00022692"/>
    </source>
</evidence>
<dbReference type="EMBL" id="JABVXQ010000014">
    <property type="protein sequence ID" value="KAF6079458.1"/>
    <property type="molecule type" value="Genomic_DNA"/>
</dbReference>
<dbReference type="GO" id="GO:0035725">
    <property type="term" value="P:sodium ion transmembrane transport"/>
    <property type="evidence" value="ECO:0007669"/>
    <property type="project" value="TreeGrafter"/>
</dbReference>
<feature type="transmembrane region" description="Helical" evidence="9">
    <location>
        <begin position="277"/>
        <end position="297"/>
    </location>
</feature>
<dbReference type="AlphaFoldDB" id="A0A833YHR9"/>
<keyword evidence="6" id="KW-0915">Sodium</keyword>
<evidence type="ECO:0000256" key="4">
    <source>
        <dbReference type="ARBA" id="ARBA00022989"/>
    </source>
</evidence>
<accession>A0A833YHR9</accession>
<keyword evidence="4 9" id="KW-1133">Transmembrane helix</keyword>
<feature type="transmembrane region" description="Helical" evidence="9">
    <location>
        <begin position="544"/>
        <end position="567"/>
    </location>
</feature>
<feature type="transmembrane region" description="Helical" evidence="9">
    <location>
        <begin position="208"/>
        <end position="230"/>
    </location>
</feature>
<evidence type="ECO:0000256" key="7">
    <source>
        <dbReference type="RuleBase" id="RU003732"/>
    </source>
</evidence>
<feature type="transmembrane region" description="Helical" evidence="9">
    <location>
        <begin position="44"/>
        <end position="61"/>
    </location>
</feature>
<feature type="region of interest" description="Disordered" evidence="8">
    <location>
        <begin position="756"/>
        <end position="789"/>
    </location>
</feature>
<gene>
    <name evidence="10" type="ORF">HJG60_017619</name>
</gene>
<dbReference type="Pfam" id="PF00209">
    <property type="entry name" value="SNF"/>
    <property type="match status" value="2"/>
</dbReference>
<feature type="binding site" evidence="6">
    <location>
        <position position="57"/>
    </location>
    <ligand>
        <name>Na(+)</name>
        <dbReference type="ChEBI" id="CHEBI:29101"/>
        <label>1</label>
    </ligand>
</feature>
<dbReference type="GO" id="GO:0015293">
    <property type="term" value="F:symporter activity"/>
    <property type="evidence" value="ECO:0007669"/>
    <property type="project" value="UniProtKB-KW"/>
</dbReference>
<dbReference type="PROSITE" id="PS00610">
    <property type="entry name" value="NA_NEUROTRAN_SYMP_1"/>
    <property type="match status" value="1"/>
</dbReference>
<dbReference type="PRINTS" id="PR00176">
    <property type="entry name" value="NANEUSMPORT"/>
</dbReference>
<dbReference type="GO" id="GO:0046872">
    <property type="term" value="F:metal ion binding"/>
    <property type="evidence" value="ECO:0007669"/>
    <property type="project" value="UniProtKB-KW"/>
</dbReference>
<feature type="transmembrane region" description="Helical" evidence="9">
    <location>
        <begin position="515"/>
        <end position="538"/>
    </location>
</feature>
<evidence type="ECO:0000256" key="8">
    <source>
        <dbReference type="SAM" id="MobiDB-lite"/>
    </source>
</evidence>
<comment type="caution">
    <text evidence="10">The sequence shown here is derived from an EMBL/GenBank/DDBJ whole genome shotgun (WGS) entry which is preliminary data.</text>
</comment>
<proteinExistence type="inferred from homology"/>
<keyword evidence="7" id="KW-0769">Symport</keyword>
<comment type="subcellular location">
    <subcellularLocation>
        <location evidence="1">Membrane</location>
        <topology evidence="1">Multi-pass membrane protein</topology>
    </subcellularLocation>
</comment>
<dbReference type="InterPro" id="IPR037272">
    <property type="entry name" value="SNS_sf"/>
</dbReference>
<dbReference type="InterPro" id="IPR000175">
    <property type="entry name" value="Na/ntran_symport"/>
</dbReference>
<feature type="compositionally biased region" description="Polar residues" evidence="8">
    <location>
        <begin position="756"/>
        <end position="776"/>
    </location>
</feature>
<dbReference type="GO" id="GO:0005886">
    <property type="term" value="C:plasma membrane"/>
    <property type="evidence" value="ECO:0007669"/>
    <property type="project" value="TreeGrafter"/>
</dbReference>
<dbReference type="PANTHER" id="PTHR11616:SF233">
    <property type="entry name" value="TRANSPORTER"/>
    <property type="match status" value="1"/>
</dbReference>
<dbReference type="GO" id="GO:0006865">
    <property type="term" value="P:amino acid transport"/>
    <property type="evidence" value="ECO:0007669"/>
    <property type="project" value="TreeGrafter"/>
</dbReference>
<protein>
    <recommendedName>
        <fullName evidence="7">Transporter</fullName>
    </recommendedName>
</protein>
<feature type="transmembrane region" description="Helical" evidence="9">
    <location>
        <begin position="73"/>
        <end position="90"/>
    </location>
</feature>
<feature type="binding site" evidence="6">
    <location>
        <position position="284"/>
    </location>
    <ligand>
        <name>Na(+)</name>
        <dbReference type="ChEBI" id="CHEBI:29101"/>
        <label>1</label>
    </ligand>
</feature>
<dbReference type="SUPFAM" id="SSF161070">
    <property type="entry name" value="SNF-like"/>
    <property type="match status" value="1"/>
</dbReference>
<evidence type="ECO:0000256" key="6">
    <source>
        <dbReference type="PIRSR" id="PIRSR600175-1"/>
    </source>
</evidence>
<organism evidence="10 11">
    <name type="scientific">Phyllostomus discolor</name>
    <name type="common">pale spear-nosed bat</name>
    <dbReference type="NCBI Taxonomy" id="89673"/>
    <lineage>
        <taxon>Eukaryota</taxon>
        <taxon>Metazoa</taxon>
        <taxon>Chordata</taxon>
        <taxon>Craniata</taxon>
        <taxon>Vertebrata</taxon>
        <taxon>Euteleostomi</taxon>
        <taxon>Mammalia</taxon>
        <taxon>Eutheria</taxon>
        <taxon>Laurasiatheria</taxon>
        <taxon>Chiroptera</taxon>
        <taxon>Yangochiroptera</taxon>
        <taxon>Phyllostomidae</taxon>
        <taxon>Phyllostominae</taxon>
        <taxon>Phyllostomus</taxon>
    </lineage>
</organism>
<feature type="transmembrane region" description="Helical" evidence="9">
    <location>
        <begin position="309"/>
        <end position="333"/>
    </location>
</feature>
<evidence type="ECO:0000313" key="10">
    <source>
        <dbReference type="EMBL" id="KAF6079458.1"/>
    </source>
</evidence>
<comment type="similarity">
    <text evidence="7">Belongs to the sodium:neurotransmitter symporter (SNF) (TC 2.A.22) family.</text>
</comment>
<dbReference type="PROSITE" id="PS50267">
    <property type="entry name" value="NA_NEUROTRAN_SYMP_3"/>
    <property type="match status" value="1"/>
</dbReference>